<dbReference type="InterPro" id="IPR024242">
    <property type="entry name" value="NCE101"/>
</dbReference>
<reference evidence="2" key="1">
    <citation type="submission" date="2020-01" db="EMBL/GenBank/DDBJ databases">
        <authorList>
            <consortium name="DOE Joint Genome Institute"/>
            <person name="Haridas S."/>
            <person name="Albert R."/>
            <person name="Binder M."/>
            <person name="Bloem J."/>
            <person name="Labutti K."/>
            <person name="Salamov A."/>
            <person name="Andreopoulos B."/>
            <person name="Baker S.E."/>
            <person name="Barry K."/>
            <person name="Bills G."/>
            <person name="Bluhm B.H."/>
            <person name="Cannon C."/>
            <person name="Castanera R."/>
            <person name="Culley D.E."/>
            <person name="Daum C."/>
            <person name="Ezra D."/>
            <person name="Gonzalez J.B."/>
            <person name="Henrissat B."/>
            <person name="Kuo A."/>
            <person name="Liang C."/>
            <person name="Lipzen A."/>
            <person name="Lutzoni F."/>
            <person name="Magnuson J."/>
            <person name="Mondo S."/>
            <person name="Nolan M."/>
            <person name="Ohm R."/>
            <person name="Pangilinan J."/>
            <person name="Park H.-J."/>
            <person name="Ramirez L."/>
            <person name="Alfaro M."/>
            <person name="Sun H."/>
            <person name="Tritt A."/>
            <person name="Yoshinaga Y."/>
            <person name="Zwiers L.-H."/>
            <person name="Turgeon B.G."/>
            <person name="Goodwin S.B."/>
            <person name="Spatafora J.W."/>
            <person name="Crous P.W."/>
            <person name="Grigoriev I.V."/>
        </authorList>
    </citation>
    <scope>NUCLEOTIDE SEQUENCE</scope>
    <source>
        <strain evidence="2">CBS 342.82</strain>
    </source>
</reference>
<sequence>SRAIDPIFAVGVGITAAAVRINRDEKAKDQTTEQTIASLKRRVGLLFASEP</sequence>
<accession>A0A6J3MJ97</accession>
<dbReference type="GO" id="GO:0009306">
    <property type="term" value="P:protein secretion"/>
    <property type="evidence" value="ECO:0007669"/>
    <property type="project" value="InterPro"/>
</dbReference>
<name>A0A6J3MJ97_9PEZI</name>
<reference evidence="2" key="3">
    <citation type="submission" date="2025-08" db="UniProtKB">
        <authorList>
            <consortium name="RefSeq"/>
        </authorList>
    </citation>
    <scope>IDENTIFICATION</scope>
    <source>
        <strain evidence="2">CBS 342.82</strain>
    </source>
</reference>
<evidence type="ECO:0000313" key="1">
    <source>
        <dbReference type="Proteomes" id="UP000504637"/>
    </source>
</evidence>
<dbReference type="Proteomes" id="UP000504637">
    <property type="component" value="Unplaced"/>
</dbReference>
<dbReference type="AlphaFoldDB" id="A0A6J3MJ97"/>
<keyword evidence="1" id="KW-1185">Reference proteome</keyword>
<protein>
    <submittedName>
        <fullName evidence="2">Uncharacterized protein</fullName>
    </submittedName>
</protein>
<dbReference type="Pfam" id="PF11654">
    <property type="entry name" value="NCE101"/>
    <property type="match status" value="1"/>
</dbReference>
<evidence type="ECO:0000313" key="2">
    <source>
        <dbReference type="RefSeq" id="XP_033464840.1"/>
    </source>
</evidence>
<organism evidence="2">
    <name type="scientific">Dissoconium aciculare CBS 342.82</name>
    <dbReference type="NCBI Taxonomy" id="1314786"/>
    <lineage>
        <taxon>Eukaryota</taxon>
        <taxon>Fungi</taxon>
        <taxon>Dikarya</taxon>
        <taxon>Ascomycota</taxon>
        <taxon>Pezizomycotina</taxon>
        <taxon>Dothideomycetes</taxon>
        <taxon>Dothideomycetidae</taxon>
        <taxon>Mycosphaerellales</taxon>
        <taxon>Dissoconiaceae</taxon>
        <taxon>Dissoconium</taxon>
    </lineage>
</organism>
<dbReference type="GeneID" id="54358158"/>
<reference evidence="2" key="2">
    <citation type="submission" date="2020-04" db="EMBL/GenBank/DDBJ databases">
        <authorList>
            <consortium name="NCBI Genome Project"/>
        </authorList>
    </citation>
    <scope>NUCLEOTIDE SEQUENCE</scope>
    <source>
        <strain evidence="2">CBS 342.82</strain>
    </source>
</reference>
<dbReference type="OrthoDB" id="2155101at2759"/>
<gene>
    <name evidence="2" type="ORF">K489DRAFT_298730</name>
</gene>
<feature type="non-terminal residue" evidence="2">
    <location>
        <position position="1"/>
    </location>
</feature>
<proteinExistence type="predicted"/>
<feature type="non-terminal residue" evidence="2">
    <location>
        <position position="51"/>
    </location>
</feature>
<dbReference type="RefSeq" id="XP_033464840.1">
    <property type="nucleotide sequence ID" value="XM_033600358.1"/>
</dbReference>